<evidence type="ECO:0008006" key="8">
    <source>
        <dbReference type="Google" id="ProtNLM"/>
    </source>
</evidence>
<evidence type="ECO:0000256" key="4">
    <source>
        <dbReference type="ARBA" id="ARBA00022741"/>
    </source>
</evidence>
<dbReference type="Pfam" id="PF01934">
    <property type="entry name" value="HepT-like"/>
    <property type="match status" value="1"/>
</dbReference>
<keyword evidence="5" id="KW-0378">Hydrolase</keyword>
<evidence type="ECO:0000313" key="6">
    <source>
        <dbReference type="EMBL" id="AOO79612.1"/>
    </source>
</evidence>
<dbReference type="GO" id="GO:0110001">
    <property type="term" value="C:toxin-antitoxin complex"/>
    <property type="evidence" value="ECO:0007669"/>
    <property type="project" value="InterPro"/>
</dbReference>
<keyword evidence="3" id="KW-0540">Nuclease</keyword>
<dbReference type="Proteomes" id="UP000094969">
    <property type="component" value="Chromosome"/>
</dbReference>
<keyword evidence="7" id="KW-1185">Reference proteome</keyword>
<dbReference type="PANTHER" id="PTHR34139">
    <property type="entry name" value="UPF0331 PROTEIN MJ0127"/>
    <property type="match status" value="1"/>
</dbReference>
<dbReference type="GO" id="GO:0000166">
    <property type="term" value="F:nucleotide binding"/>
    <property type="evidence" value="ECO:0007669"/>
    <property type="project" value="UniProtKB-KW"/>
</dbReference>
<sequence length="114" mass="13156">MVRRSDVVIEEILDPIMLIEQELVGHTQASFATALFLQRGTERSLEIISEAVRHLPDALLEMRPEIAWSDVRSIGNRIRHEYWRVDPALIWSIVMDDLPALRAAVEDLLRRSRA</sequence>
<evidence type="ECO:0000256" key="3">
    <source>
        <dbReference type="ARBA" id="ARBA00022722"/>
    </source>
</evidence>
<keyword evidence="1" id="KW-0597">Phosphoprotein</keyword>
<dbReference type="RefSeq" id="WP_069688834.1">
    <property type="nucleotide sequence ID" value="NZ_CP017147.1"/>
</dbReference>
<dbReference type="InterPro" id="IPR051813">
    <property type="entry name" value="HepT_RNase_toxin"/>
</dbReference>
<organism evidence="6 7">
    <name type="scientific">Bosea vaviloviae</name>
    <dbReference type="NCBI Taxonomy" id="1526658"/>
    <lineage>
        <taxon>Bacteria</taxon>
        <taxon>Pseudomonadati</taxon>
        <taxon>Pseudomonadota</taxon>
        <taxon>Alphaproteobacteria</taxon>
        <taxon>Hyphomicrobiales</taxon>
        <taxon>Boseaceae</taxon>
        <taxon>Bosea</taxon>
    </lineage>
</organism>
<name>A0A1D7TWX6_9HYPH</name>
<dbReference type="InterPro" id="IPR008201">
    <property type="entry name" value="HepT-like"/>
</dbReference>
<dbReference type="GO" id="GO:0016787">
    <property type="term" value="F:hydrolase activity"/>
    <property type="evidence" value="ECO:0007669"/>
    <property type="project" value="UniProtKB-KW"/>
</dbReference>
<evidence type="ECO:0000256" key="1">
    <source>
        <dbReference type="ARBA" id="ARBA00022553"/>
    </source>
</evidence>
<keyword evidence="2" id="KW-1277">Toxin-antitoxin system</keyword>
<proteinExistence type="predicted"/>
<protein>
    <recommendedName>
        <fullName evidence="8">DUF86 domain-containing protein</fullName>
    </recommendedName>
</protein>
<dbReference type="STRING" id="1526658.BHK69_03125"/>
<dbReference type="KEGG" id="bvv:BHK69_03125"/>
<gene>
    <name evidence="6" type="ORF">BHK69_03125</name>
</gene>
<evidence type="ECO:0000313" key="7">
    <source>
        <dbReference type="Proteomes" id="UP000094969"/>
    </source>
</evidence>
<dbReference type="OrthoDB" id="4829434at2"/>
<keyword evidence="4" id="KW-0547">Nucleotide-binding</keyword>
<reference evidence="6 7" key="1">
    <citation type="journal article" date="2015" name="Antonie Van Leeuwenhoek">
        <title>Bosea vaviloviae sp. nov., a new species of slow-growing rhizobia isolated from nodules of the relict species Vavilovia formosa (Stev.) Fed.</title>
        <authorList>
            <person name="Safronova V.I."/>
            <person name="Kuznetsova I.G."/>
            <person name="Sazanova A.L."/>
            <person name="Kimeklis A.K."/>
            <person name="Belimov A.A."/>
            <person name="Andronov E.E."/>
            <person name="Pinaev A.G."/>
            <person name="Chizhevskaya E.P."/>
            <person name="Pukhaev A.R."/>
            <person name="Popov K.P."/>
            <person name="Willems A."/>
            <person name="Tikhonovich I.A."/>
        </authorList>
    </citation>
    <scope>NUCLEOTIDE SEQUENCE [LARGE SCALE GENOMIC DNA]</scope>
    <source>
        <strain evidence="6 7">Vaf18</strain>
    </source>
</reference>
<dbReference type="PANTHER" id="PTHR34139:SF1">
    <property type="entry name" value="RNASE MJ1380-RELATED"/>
    <property type="match status" value="1"/>
</dbReference>
<dbReference type="AlphaFoldDB" id="A0A1D7TWX6"/>
<dbReference type="EMBL" id="CP017147">
    <property type="protein sequence ID" value="AOO79612.1"/>
    <property type="molecule type" value="Genomic_DNA"/>
</dbReference>
<dbReference type="GO" id="GO:0004540">
    <property type="term" value="F:RNA nuclease activity"/>
    <property type="evidence" value="ECO:0007669"/>
    <property type="project" value="InterPro"/>
</dbReference>
<evidence type="ECO:0000256" key="2">
    <source>
        <dbReference type="ARBA" id="ARBA00022649"/>
    </source>
</evidence>
<evidence type="ECO:0000256" key="5">
    <source>
        <dbReference type="ARBA" id="ARBA00022801"/>
    </source>
</evidence>
<accession>A0A1D7TWX6</accession>